<dbReference type="CDD" id="cd04590">
    <property type="entry name" value="CBS_pair_CorC_HlyC_assoc"/>
    <property type="match status" value="1"/>
</dbReference>
<feature type="compositionally biased region" description="Polar residues" evidence="8">
    <location>
        <begin position="442"/>
        <end position="461"/>
    </location>
</feature>
<evidence type="ECO:0000259" key="11">
    <source>
        <dbReference type="PROSITE" id="PS51846"/>
    </source>
</evidence>
<dbReference type="PROSITE" id="PS51846">
    <property type="entry name" value="CNNM"/>
    <property type="match status" value="1"/>
</dbReference>
<dbReference type="Gene3D" id="3.10.580.10">
    <property type="entry name" value="CBS-domain"/>
    <property type="match status" value="1"/>
</dbReference>
<keyword evidence="2 7" id="KW-0812">Transmembrane</keyword>
<evidence type="ECO:0000256" key="5">
    <source>
        <dbReference type="ARBA" id="ARBA00023136"/>
    </source>
</evidence>
<dbReference type="PROSITE" id="PS51371">
    <property type="entry name" value="CBS"/>
    <property type="match status" value="1"/>
</dbReference>
<comment type="caution">
    <text evidence="12">The sequence shown here is derived from an EMBL/GenBank/DDBJ whole genome shotgun (WGS) entry which is preliminary data.</text>
</comment>
<feature type="compositionally biased region" description="Low complexity" evidence="8">
    <location>
        <begin position="341"/>
        <end position="356"/>
    </location>
</feature>
<evidence type="ECO:0000256" key="7">
    <source>
        <dbReference type="PROSITE-ProRule" id="PRU01193"/>
    </source>
</evidence>
<feature type="compositionally biased region" description="Low complexity" evidence="8">
    <location>
        <begin position="487"/>
        <end position="498"/>
    </location>
</feature>
<dbReference type="InterPro" id="IPR002550">
    <property type="entry name" value="CNNM"/>
</dbReference>
<evidence type="ECO:0000256" key="6">
    <source>
        <dbReference type="PROSITE-ProRule" id="PRU00703"/>
    </source>
</evidence>
<evidence type="ECO:0000313" key="13">
    <source>
        <dbReference type="Proteomes" id="UP001498771"/>
    </source>
</evidence>
<feature type="transmembrane region" description="Helical" evidence="9">
    <location>
        <begin position="62"/>
        <end position="82"/>
    </location>
</feature>
<feature type="compositionally biased region" description="Basic and acidic residues" evidence="8">
    <location>
        <begin position="645"/>
        <end position="656"/>
    </location>
</feature>
<comment type="subcellular location">
    <subcellularLocation>
        <location evidence="1">Membrane</location>
        <topology evidence="1">Multi-pass membrane protein</topology>
    </subcellularLocation>
</comment>
<dbReference type="InterPro" id="IPR044751">
    <property type="entry name" value="Ion_transp-like_CBS"/>
</dbReference>
<dbReference type="InterPro" id="IPR000644">
    <property type="entry name" value="CBS_dom"/>
</dbReference>
<evidence type="ECO:0000313" key="12">
    <source>
        <dbReference type="EMBL" id="KAK7204049.1"/>
    </source>
</evidence>
<accession>A0ABR1F2I8</accession>
<dbReference type="RefSeq" id="XP_064767082.1">
    <property type="nucleotide sequence ID" value="XM_064910109.1"/>
</dbReference>
<evidence type="ECO:0000259" key="10">
    <source>
        <dbReference type="PROSITE" id="PS51371"/>
    </source>
</evidence>
<keyword evidence="13" id="KW-1185">Reference proteome</keyword>
<reference evidence="12 13" key="1">
    <citation type="submission" date="2024-03" db="EMBL/GenBank/DDBJ databases">
        <title>Genome-scale model development and genomic sequencing of the oleaginous clade Lipomyces.</title>
        <authorList>
            <consortium name="Lawrence Berkeley National Laboratory"/>
            <person name="Czajka J.J."/>
            <person name="Han Y."/>
            <person name="Kim J."/>
            <person name="Mondo S.J."/>
            <person name="Hofstad B.A."/>
            <person name="Robles A."/>
            <person name="Haridas S."/>
            <person name="Riley R."/>
            <person name="LaButti K."/>
            <person name="Pangilinan J."/>
            <person name="Andreopoulos W."/>
            <person name="Lipzen A."/>
            <person name="Yan J."/>
            <person name="Wang M."/>
            <person name="Ng V."/>
            <person name="Grigoriev I.V."/>
            <person name="Spatafora J.W."/>
            <person name="Magnuson J.K."/>
            <person name="Baker S.E."/>
            <person name="Pomraning K.R."/>
        </authorList>
    </citation>
    <scope>NUCLEOTIDE SEQUENCE [LARGE SCALE GENOMIC DNA]</scope>
    <source>
        <strain evidence="12 13">Phaff 52-87</strain>
    </source>
</reference>
<keyword evidence="3" id="KW-0677">Repeat</keyword>
<dbReference type="SUPFAM" id="SSF54631">
    <property type="entry name" value="CBS-domain pair"/>
    <property type="match status" value="1"/>
</dbReference>
<dbReference type="EMBL" id="JBBJBU010000009">
    <property type="protein sequence ID" value="KAK7204049.1"/>
    <property type="molecule type" value="Genomic_DNA"/>
</dbReference>
<keyword evidence="6" id="KW-0129">CBS domain</keyword>
<evidence type="ECO:0000256" key="4">
    <source>
        <dbReference type="ARBA" id="ARBA00022989"/>
    </source>
</evidence>
<dbReference type="Pfam" id="PF01595">
    <property type="entry name" value="CNNM"/>
    <property type="match status" value="1"/>
</dbReference>
<evidence type="ECO:0000256" key="2">
    <source>
        <dbReference type="ARBA" id="ARBA00022692"/>
    </source>
</evidence>
<keyword evidence="4 7" id="KW-1133">Transmembrane helix</keyword>
<feature type="compositionally biased region" description="Polar residues" evidence="8">
    <location>
        <begin position="519"/>
        <end position="551"/>
    </location>
</feature>
<name>A0ABR1F2I8_9ASCO</name>
<sequence length="679" mass="74244">MGQDEVYLQVITETGTSSERHNAQRVLGLLKKGKHWVLVTMLLSNVITNETLPIVLDRCLGGGWPAVVSSTILIVIFGEVIPQSVSVRYGLSIGALFTPFVMFLMYAMYPVAYPTALLLDRVLGEDHGTVYRKAQLKSLVSLHRSMGSERLNRDEVTIISAVLDLNEKPVGTIMTPIQDVYTMSADRILDEAAVEEILKAGYSRIPIHTPDEPYNFIGMLLVRILISYDPEDAQPVSSFPLATLPETRPDTTCLNVLNYFQEGKSHMMLVSDAPGEAYGALGVLTLEDVIEELIGEEIVDESDVYIDISQGIRRKYVSPLTRRTLPSQFVAQHQHNSVIVGNNSSNELGSSGHSTSHLPLNNNNDRSDPLVQSLISAIATPQSSSSNTPVGTVAVTKPAHPNINQMPKMEPLNLAMRPKQTANSRVKIKRGAMEDYVRRTSLDANRPNTNSSRYSGPSNTDFGVIHESESAALLDGPPEPPSDPFNSSSRRASSSGSSTTKNGPQRRPSFIELNHLDSRSNSFNNAGYERVNTTTPGSVISEPASATSTSRLLDGSEYPTFEAGWPNSSNSEFHASGIMESVREVHGYKKTIIQSMPMQDAISSGEDSEDDGGSDESSGGSSRGNHHHHHQHRKDHRSNSNNPSDLERGEVDEHGDSITSYRKKKNGKSSRKGSFFSVS</sequence>
<feature type="domain" description="CNNM transmembrane" evidence="11">
    <location>
        <begin position="1"/>
        <end position="155"/>
    </location>
</feature>
<feature type="compositionally biased region" description="Basic and acidic residues" evidence="8">
    <location>
        <begin position="431"/>
        <end position="441"/>
    </location>
</feature>
<feature type="transmembrane region" description="Helical" evidence="9">
    <location>
        <begin position="89"/>
        <end position="109"/>
    </location>
</feature>
<dbReference type="GeneID" id="90035621"/>
<gene>
    <name evidence="12" type="ORF">BZA70DRAFT_199489</name>
</gene>
<dbReference type="InterPro" id="IPR046342">
    <property type="entry name" value="CBS_dom_sf"/>
</dbReference>
<dbReference type="InterPro" id="IPR045095">
    <property type="entry name" value="ACDP"/>
</dbReference>
<dbReference type="Proteomes" id="UP001498771">
    <property type="component" value="Unassembled WGS sequence"/>
</dbReference>
<feature type="region of interest" description="Disordered" evidence="8">
    <location>
        <begin position="600"/>
        <end position="679"/>
    </location>
</feature>
<feature type="compositionally biased region" description="Basic residues" evidence="8">
    <location>
        <begin position="661"/>
        <end position="671"/>
    </location>
</feature>
<organism evidence="12 13">
    <name type="scientific">Myxozyma melibiosi</name>
    <dbReference type="NCBI Taxonomy" id="54550"/>
    <lineage>
        <taxon>Eukaryota</taxon>
        <taxon>Fungi</taxon>
        <taxon>Dikarya</taxon>
        <taxon>Ascomycota</taxon>
        <taxon>Saccharomycotina</taxon>
        <taxon>Lipomycetes</taxon>
        <taxon>Lipomycetales</taxon>
        <taxon>Lipomycetaceae</taxon>
        <taxon>Myxozyma</taxon>
    </lineage>
</organism>
<feature type="compositionally biased region" description="Basic residues" evidence="8">
    <location>
        <begin position="624"/>
        <end position="636"/>
    </location>
</feature>
<dbReference type="PANTHER" id="PTHR12064">
    <property type="entry name" value="METAL TRANSPORTER CNNM"/>
    <property type="match status" value="1"/>
</dbReference>
<feature type="domain" description="CBS" evidence="10">
    <location>
        <begin position="236"/>
        <end position="301"/>
    </location>
</feature>
<evidence type="ECO:0000256" key="9">
    <source>
        <dbReference type="SAM" id="Phobius"/>
    </source>
</evidence>
<proteinExistence type="predicted"/>
<evidence type="ECO:0000256" key="1">
    <source>
        <dbReference type="ARBA" id="ARBA00004141"/>
    </source>
</evidence>
<evidence type="ECO:0000256" key="8">
    <source>
        <dbReference type="SAM" id="MobiDB-lite"/>
    </source>
</evidence>
<feature type="region of interest" description="Disordered" evidence="8">
    <location>
        <begin position="340"/>
        <end position="366"/>
    </location>
</feature>
<evidence type="ECO:0000256" key="3">
    <source>
        <dbReference type="ARBA" id="ARBA00022737"/>
    </source>
</evidence>
<keyword evidence="5 7" id="KW-0472">Membrane</keyword>
<protein>
    <submittedName>
        <fullName evidence="12">Uncharacterized protein</fullName>
    </submittedName>
</protein>
<dbReference type="PANTHER" id="PTHR12064:SF97">
    <property type="entry name" value="METAL TRANSPORTER CNNM-5"/>
    <property type="match status" value="1"/>
</dbReference>
<feature type="region of interest" description="Disordered" evidence="8">
    <location>
        <begin position="418"/>
        <end position="552"/>
    </location>
</feature>